<evidence type="ECO:0000313" key="3">
    <source>
        <dbReference type="EMBL" id="GEU72397.1"/>
    </source>
</evidence>
<sequence>MANSVALVAFGSTWTIMVIVAFRTQWLRSAVMFLLPMSCSVSSANVLPLVRLLLVLIVLRSVIQPLLVLMSQTSTFITGASSLILNSSRCSAILDYVANLLAISALYSARPTMQKKSGDTKGGTQPSVSIYNNDNGMSNPCLTMANPFDVLNGNGADMGESETQQKISDHVNSGLNKIKDASKPSSLNSSYGDGNKDMNVKSPLVLKKWDVINESDTTDDEAGFTTFSTSVGGGNQLEDEDSDFYDGYKDQVVDLHGALKEYRDFMLSMSGKK</sequence>
<accession>A0A6L2MGJ6</accession>
<feature type="region of interest" description="Disordered" evidence="1">
    <location>
        <begin position="175"/>
        <end position="195"/>
    </location>
</feature>
<evidence type="ECO:0000256" key="2">
    <source>
        <dbReference type="SAM" id="Phobius"/>
    </source>
</evidence>
<reference evidence="3" key="1">
    <citation type="journal article" date="2019" name="Sci. Rep.">
        <title>Draft genome of Tanacetum cinerariifolium, the natural source of mosquito coil.</title>
        <authorList>
            <person name="Yamashiro T."/>
            <person name="Shiraishi A."/>
            <person name="Satake H."/>
            <person name="Nakayama K."/>
        </authorList>
    </citation>
    <scope>NUCLEOTIDE SEQUENCE</scope>
</reference>
<keyword evidence="2" id="KW-1133">Transmembrane helix</keyword>
<gene>
    <name evidence="3" type="ORF">Tci_044375</name>
</gene>
<organism evidence="3">
    <name type="scientific">Tanacetum cinerariifolium</name>
    <name type="common">Dalmatian daisy</name>
    <name type="synonym">Chrysanthemum cinerariifolium</name>
    <dbReference type="NCBI Taxonomy" id="118510"/>
    <lineage>
        <taxon>Eukaryota</taxon>
        <taxon>Viridiplantae</taxon>
        <taxon>Streptophyta</taxon>
        <taxon>Embryophyta</taxon>
        <taxon>Tracheophyta</taxon>
        <taxon>Spermatophyta</taxon>
        <taxon>Magnoliopsida</taxon>
        <taxon>eudicotyledons</taxon>
        <taxon>Gunneridae</taxon>
        <taxon>Pentapetalae</taxon>
        <taxon>asterids</taxon>
        <taxon>campanulids</taxon>
        <taxon>Asterales</taxon>
        <taxon>Asteraceae</taxon>
        <taxon>Asteroideae</taxon>
        <taxon>Anthemideae</taxon>
        <taxon>Anthemidinae</taxon>
        <taxon>Tanacetum</taxon>
    </lineage>
</organism>
<dbReference type="AlphaFoldDB" id="A0A6L2MGJ6"/>
<feature type="compositionally biased region" description="Polar residues" evidence="1">
    <location>
        <begin position="183"/>
        <end position="192"/>
    </location>
</feature>
<protein>
    <submittedName>
        <fullName evidence="3">Uncharacterized protein</fullName>
    </submittedName>
</protein>
<feature type="transmembrane region" description="Helical" evidence="2">
    <location>
        <begin position="31"/>
        <end position="59"/>
    </location>
</feature>
<name>A0A6L2MGJ6_TANCI</name>
<keyword evidence="2" id="KW-0812">Transmembrane</keyword>
<dbReference type="EMBL" id="BKCJ010006485">
    <property type="protein sequence ID" value="GEU72397.1"/>
    <property type="molecule type" value="Genomic_DNA"/>
</dbReference>
<proteinExistence type="predicted"/>
<evidence type="ECO:0000256" key="1">
    <source>
        <dbReference type="SAM" id="MobiDB-lite"/>
    </source>
</evidence>
<comment type="caution">
    <text evidence="3">The sequence shown here is derived from an EMBL/GenBank/DDBJ whole genome shotgun (WGS) entry which is preliminary data.</text>
</comment>
<keyword evidence="2" id="KW-0472">Membrane</keyword>